<feature type="region of interest" description="Disordered" evidence="1">
    <location>
        <begin position="220"/>
        <end position="245"/>
    </location>
</feature>
<dbReference type="SUPFAM" id="SSF52540">
    <property type="entry name" value="P-loop containing nucleoside triphosphate hydrolases"/>
    <property type="match status" value="1"/>
</dbReference>
<comment type="caution">
    <text evidence="3">The sequence shown here is derived from an EMBL/GenBank/DDBJ whole genome shotgun (WGS) entry which is preliminary data.</text>
</comment>
<protein>
    <submittedName>
        <fullName evidence="3">Chromosomal replication initiator DnaA</fullName>
    </submittedName>
</protein>
<accession>A0ABX1E3Q9</accession>
<dbReference type="PANTHER" id="PTHR30050:SF5">
    <property type="entry name" value="DNAA REGULATORY INACTIVATOR HDA"/>
    <property type="match status" value="1"/>
</dbReference>
<evidence type="ECO:0000313" key="4">
    <source>
        <dbReference type="Proteomes" id="UP000787635"/>
    </source>
</evidence>
<reference evidence="3 4" key="1">
    <citation type="submission" date="2020-03" db="EMBL/GenBank/DDBJ databases">
        <title>Roseomonas selenitidurans sp. nov. isolated from urban soil.</title>
        <authorList>
            <person name="Liu H."/>
        </authorList>
    </citation>
    <scope>NUCLEOTIDE SEQUENCE [LARGE SCALE GENOMIC DNA]</scope>
    <source>
        <strain evidence="3 4">BU-1</strain>
    </source>
</reference>
<keyword evidence="4" id="KW-1185">Reference proteome</keyword>
<dbReference type="Proteomes" id="UP000787635">
    <property type="component" value="Unassembled WGS sequence"/>
</dbReference>
<dbReference type="InterPro" id="IPR027417">
    <property type="entry name" value="P-loop_NTPase"/>
</dbReference>
<evidence type="ECO:0000313" key="3">
    <source>
        <dbReference type="EMBL" id="NKC31809.1"/>
    </source>
</evidence>
<organism evidence="3 4">
    <name type="scientific">Falsiroseomonas selenitidurans</name>
    <dbReference type="NCBI Taxonomy" id="2716335"/>
    <lineage>
        <taxon>Bacteria</taxon>
        <taxon>Pseudomonadati</taxon>
        <taxon>Pseudomonadota</taxon>
        <taxon>Alphaproteobacteria</taxon>
        <taxon>Acetobacterales</taxon>
        <taxon>Roseomonadaceae</taxon>
        <taxon>Falsiroseomonas</taxon>
    </lineage>
</organism>
<feature type="domain" description="Hda lid" evidence="2">
    <location>
        <begin position="157"/>
        <end position="216"/>
    </location>
</feature>
<dbReference type="InterPro" id="IPR055199">
    <property type="entry name" value="Hda_lid"/>
</dbReference>
<dbReference type="PANTHER" id="PTHR30050">
    <property type="entry name" value="CHROMOSOMAL REPLICATION INITIATOR PROTEIN DNAA"/>
    <property type="match status" value="1"/>
</dbReference>
<sequence>MSPHPVQLSLPLPPLPSADAADLVPDASNAAALAWLERPGDWPQRRLALHGPEGVGKSHMLHATAKRHGWRLLQGPGLVMEAALAEAAGTALDRADAAPEVALFHLINQAAASGAPLLLAARAPPARWATALPDLASRLRATQAVAIARPEAPLLAALLAKHIADRQLRVEPGVQAFLLARLPREAAAIAAAVAALDAASLAGGGAITRPFARQVLALQVREDPGADDPSATAPQTASPTRPAPG</sequence>
<dbReference type="Gene3D" id="3.40.50.300">
    <property type="entry name" value="P-loop containing nucleotide triphosphate hydrolases"/>
    <property type="match status" value="1"/>
</dbReference>
<name>A0ABX1E3Q9_9PROT</name>
<dbReference type="Gene3D" id="1.10.8.60">
    <property type="match status" value="1"/>
</dbReference>
<evidence type="ECO:0000259" key="2">
    <source>
        <dbReference type="Pfam" id="PF22688"/>
    </source>
</evidence>
<gene>
    <name evidence="3" type="ORF">HEQ75_13170</name>
</gene>
<dbReference type="RefSeq" id="WP_168031207.1">
    <property type="nucleotide sequence ID" value="NZ_JAAVNE010000019.1"/>
</dbReference>
<dbReference type="Pfam" id="PF22688">
    <property type="entry name" value="Hda_lid"/>
    <property type="match status" value="1"/>
</dbReference>
<evidence type="ECO:0000256" key="1">
    <source>
        <dbReference type="SAM" id="MobiDB-lite"/>
    </source>
</evidence>
<dbReference type="EMBL" id="JAAVNE010000019">
    <property type="protein sequence ID" value="NKC31809.1"/>
    <property type="molecule type" value="Genomic_DNA"/>
</dbReference>
<proteinExistence type="predicted"/>